<dbReference type="RefSeq" id="WP_133585846.1">
    <property type="nucleotide sequence ID" value="NZ_SNYV01000016.1"/>
</dbReference>
<feature type="transmembrane region" description="Helical" evidence="1">
    <location>
        <begin position="123"/>
        <end position="141"/>
    </location>
</feature>
<keyword evidence="3" id="KW-1185">Reference proteome</keyword>
<feature type="transmembrane region" description="Helical" evidence="1">
    <location>
        <begin position="153"/>
        <end position="175"/>
    </location>
</feature>
<organism evidence="2 3">
    <name type="scientific">Sphingobacterium yanglingense</name>
    <dbReference type="NCBI Taxonomy" id="1437280"/>
    <lineage>
        <taxon>Bacteria</taxon>
        <taxon>Pseudomonadati</taxon>
        <taxon>Bacteroidota</taxon>
        <taxon>Sphingobacteriia</taxon>
        <taxon>Sphingobacteriales</taxon>
        <taxon>Sphingobacteriaceae</taxon>
        <taxon>Sphingobacterium</taxon>
    </lineage>
</organism>
<dbReference type="OrthoDB" id="709028at2"/>
<feature type="transmembrane region" description="Helical" evidence="1">
    <location>
        <begin position="36"/>
        <end position="57"/>
    </location>
</feature>
<keyword evidence="1" id="KW-1133">Transmembrane helix</keyword>
<protein>
    <submittedName>
        <fullName evidence="2">Uncharacterized protein</fullName>
    </submittedName>
</protein>
<proteinExistence type="predicted"/>
<accession>A0A4R6WDB6</accession>
<keyword evidence="1" id="KW-0812">Transmembrane</keyword>
<evidence type="ECO:0000313" key="2">
    <source>
        <dbReference type="EMBL" id="TDQ75968.1"/>
    </source>
</evidence>
<feature type="transmembrane region" description="Helical" evidence="1">
    <location>
        <begin position="77"/>
        <end position="97"/>
    </location>
</feature>
<gene>
    <name evidence="2" type="ORF">CLV99_3664</name>
</gene>
<evidence type="ECO:0000313" key="3">
    <source>
        <dbReference type="Proteomes" id="UP000295292"/>
    </source>
</evidence>
<sequence length="205" mass="24511">MDGLDLLKKHWNTDKQFPQVDSSEIRTMLHRNSSSIVRWIFFICCLEFTLWMALSLFLPVEKEDSLFFQITDGIYNIVFYACIFYFIFQFYTLLIQIKSTKNTRKLMESILAVRSNAHRYIRFNLFAAYAAFGLQLIQLITKEYLKGEEWGDMLFVIALVTILFVAFGLLFVWLYKLYFKVIYGFLLKRLNKNYEELIRLDKEDV</sequence>
<name>A0A4R6WDB6_9SPHI</name>
<evidence type="ECO:0000256" key="1">
    <source>
        <dbReference type="SAM" id="Phobius"/>
    </source>
</evidence>
<dbReference type="EMBL" id="SNYV01000016">
    <property type="protein sequence ID" value="TDQ75968.1"/>
    <property type="molecule type" value="Genomic_DNA"/>
</dbReference>
<reference evidence="2 3" key="1">
    <citation type="submission" date="2019-03" db="EMBL/GenBank/DDBJ databases">
        <title>Genomic Encyclopedia of Archaeal and Bacterial Type Strains, Phase II (KMG-II): from individual species to whole genera.</title>
        <authorList>
            <person name="Goeker M."/>
        </authorList>
    </citation>
    <scope>NUCLEOTIDE SEQUENCE [LARGE SCALE GENOMIC DNA]</scope>
    <source>
        <strain evidence="2 3">DSM 28353</strain>
    </source>
</reference>
<keyword evidence="1" id="KW-0472">Membrane</keyword>
<dbReference type="Proteomes" id="UP000295292">
    <property type="component" value="Unassembled WGS sequence"/>
</dbReference>
<dbReference type="AlphaFoldDB" id="A0A4R6WDB6"/>
<comment type="caution">
    <text evidence="2">The sequence shown here is derived from an EMBL/GenBank/DDBJ whole genome shotgun (WGS) entry which is preliminary data.</text>
</comment>